<feature type="coiled-coil region" evidence="4">
    <location>
        <begin position="123"/>
        <end position="158"/>
    </location>
</feature>
<dbReference type="InterPro" id="IPR001932">
    <property type="entry name" value="PPM-type_phosphatase-like_dom"/>
</dbReference>
<keyword evidence="1 5" id="KW-0812">Transmembrane</keyword>
<dbReference type="GO" id="GO:0016020">
    <property type="term" value="C:membrane"/>
    <property type="evidence" value="ECO:0007669"/>
    <property type="project" value="InterPro"/>
</dbReference>
<dbReference type="SUPFAM" id="SSF81606">
    <property type="entry name" value="PP2C-like"/>
    <property type="match status" value="1"/>
</dbReference>
<feature type="transmembrane region" description="Helical" evidence="5">
    <location>
        <begin position="283"/>
        <end position="305"/>
    </location>
</feature>
<dbReference type="GO" id="GO:0007165">
    <property type="term" value="P:signal transduction"/>
    <property type="evidence" value="ECO:0007669"/>
    <property type="project" value="InterPro"/>
</dbReference>
<proteinExistence type="predicted"/>
<evidence type="ECO:0000313" key="8">
    <source>
        <dbReference type="EMBL" id="RDB71233.1"/>
    </source>
</evidence>
<dbReference type="Gene3D" id="3.60.40.10">
    <property type="entry name" value="PPM-type phosphatase domain"/>
    <property type="match status" value="1"/>
</dbReference>
<evidence type="ECO:0000256" key="2">
    <source>
        <dbReference type="ARBA" id="ARBA00022801"/>
    </source>
</evidence>
<evidence type="ECO:0000313" key="9">
    <source>
        <dbReference type="Proteomes" id="UP000253970"/>
    </source>
</evidence>
<evidence type="ECO:0000256" key="3">
    <source>
        <dbReference type="ARBA" id="ARBA00022989"/>
    </source>
</evidence>
<dbReference type="GO" id="GO:0016791">
    <property type="term" value="F:phosphatase activity"/>
    <property type="evidence" value="ECO:0007669"/>
    <property type="project" value="TreeGrafter"/>
</dbReference>
<dbReference type="PANTHER" id="PTHR43156:SF2">
    <property type="entry name" value="STAGE II SPORULATION PROTEIN E"/>
    <property type="match status" value="1"/>
</dbReference>
<dbReference type="InterPro" id="IPR036457">
    <property type="entry name" value="PPM-type-like_dom_sf"/>
</dbReference>
<keyword evidence="4" id="KW-0175">Coiled coil</keyword>
<evidence type="ECO:0000256" key="4">
    <source>
        <dbReference type="SAM" id="Coils"/>
    </source>
</evidence>
<gene>
    <name evidence="8" type="ORF">C1875_05985</name>
</gene>
<dbReference type="Gene3D" id="6.10.340.10">
    <property type="match status" value="1"/>
</dbReference>
<dbReference type="PROSITE" id="PS51746">
    <property type="entry name" value="PPM_2"/>
    <property type="match status" value="1"/>
</dbReference>
<accession>A0A369MJS1</accession>
<dbReference type="EMBL" id="PPTU01000007">
    <property type="protein sequence ID" value="RDB71233.1"/>
    <property type="molecule type" value="Genomic_DNA"/>
</dbReference>
<sequence length="634" mass="69147">MIERICDEDAMRGCCVKNDERRVERSSGRNDGHAGRLIRKLALVFLAFAVVAVVLNCALAYVSTRDTFLQSEAYRLGQVGGYAANATPQALPSDALQAWKDNADELDPATTYDQSLAETQGLISAYNAEVDRLKGSEEEATEEDQDRLDGMLAEYERKSIPLSLYSLDAMLDRLRASFSVSRLAVVVPDEQNETVLYVAEGISGDQKRGVDAHFFGDEEQRLKADYPALWEAVETGEPSTDPALAPDGETYAMYVPFAVDGQTWVYEVSMGTDELEAAVRSQVASTVVVSFAVFAVCLTAMLLLLRRTLVKPLVALSSQVRDYAASKSAAVADVIRSQCYPKDEVGDLAASTADMIDELQAHMDDIARMGAERERARSELAVASRIQLSALPTVRPPFSGCDDFGLSASMHPAKEVGGDFYDFFLIDQDHCGVVIADVSGKGVPAALFMMRVKALLNQLLREDLSPDQVLARANDGLCEDNEAGMFVTVWLGVLDLRSGKLVYANGGHNPPLYRHADGSVEWMRDWSGLLLGSFEGVPYRVFERTMIRGDSLILYTDGVTEAMDASDHCYGDERLFQLVERECDGYPASVSGVIEEDVRAFAEGADQADDITLLVLRYDGQENGPAASAAGNRG</sequence>
<keyword evidence="2" id="KW-0378">Hydrolase</keyword>
<keyword evidence="5" id="KW-0472">Membrane</keyword>
<dbReference type="PROSITE" id="PS50885">
    <property type="entry name" value="HAMP"/>
    <property type="match status" value="1"/>
</dbReference>
<reference evidence="8 9" key="1">
    <citation type="journal article" date="2018" name="Elife">
        <title>Discovery and characterization of a prevalent human gut bacterial enzyme sufficient for the inactivation of a family of plant toxins.</title>
        <authorList>
            <person name="Koppel N."/>
            <person name="Bisanz J.E."/>
            <person name="Pandelia M.E."/>
            <person name="Turnbaugh P.J."/>
            <person name="Balskus E.P."/>
        </authorList>
    </citation>
    <scope>NUCLEOTIDE SEQUENCE [LARGE SCALE GENOMIC DNA]</scope>
    <source>
        <strain evidence="8 9">W1 BHI 6</strain>
    </source>
</reference>
<protein>
    <submittedName>
        <fullName evidence="8">Serine/threonine protein phosphatase</fullName>
    </submittedName>
</protein>
<feature type="domain" description="HAMP" evidence="6">
    <location>
        <begin position="307"/>
        <end position="364"/>
    </location>
</feature>
<evidence type="ECO:0000259" key="6">
    <source>
        <dbReference type="PROSITE" id="PS50885"/>
    </source>
</evidence>
<comment type="caution">
    <text evidence="8">The sequence shown here is derived from an EMBL/GenBank/DDBJ whole genome shotgun (WGS) entry which is preliminary data.</text>
</comment>
<evidence type="ECO:0000256" key="5">
    <source>
        <dbReference type="SAM" id="Phobius"/>
    </source>
</evidence>
<keyword evidence="3 5" id="KW-1133">Transmembrane helix</keyword>
<dbReference type="SMART" id="SM00331">
    <property type="entry name" value="PP2C_SIG"/>
    <property type="match status" value="1"/>
</dbReference>
<feature type="transmembrane region" description="Helical" evidence="5">
    <location>
        <begin position="41"/>
        <end position="62"/>
    </location>
</feature>
<dbReference type="AlphaFoldDB" id="A0A369MJS1"/>
<name>A0A369MJS1_EGGLN</name>
<feature type="domain" description="PPM-type phosphatase" evidence="7">
    <location>
        <begin position="403"/>
        <end position="618"/>
    </location>
</feature>
<dbReference type="Proteomes" id="UP000253970">
    <property type="component" value="Unassembled WGS sequence"/>
</dbReference>
<dbReference type="PANTHER" id="PTHR43156">
    <property type="entry name" value="STAGE II SPORULATION PROTEIN E-RELATED"/>
    <property type="match status" value="1"/>
</dbReference>
<organism evidence="8 9">
    <name type="scientific">Eggerthella lenta</name>
    <name type="common">Eubacterium lentum</name>
    <dbReference type="NCBI Taxonomy" id="84112"/>
    <lineage>
        <taxon>Bacteria</taxon>
        <taxon>Bacillati</taxon>
        <taxon>Actinomycetota</taxon>
        <taxon>Coriobacteriia</taxon>
        <taxon>Eggerthellales</taxon>
        <taxon>Eggerthellaceae</taxon>
        <taxon>Eggerthella</taxon>
    </lineage>
</organism>
<evidence type="ECO:0000259" key="7">
    <source>
        <dbReference type="PROSITE" id="PS51746"/>
    </source>
</evidence>
<dbReference type="Pfam" id="PF07228">
    <property type="entry name" value="SpoIIE"/>
    <property type="match status" value="1"/>
</dbReference>
<evidence type="ECO:0000256" key="1">
    <source>
        <dbReference type="ARBA" id="ARBA00022692"/>
    </source>
</evidence>
<dbReference type="InterPro" id="IPR003660">
    <property type="entry name" value="HAMP_dom"/>
</dbReference>
<dbReference type="InterPro" id="IPR052016">
    <property type="entry name" value="Bact_Sigma-Reg"/>
</dbReference>